<sequence>MPHIEAGRRRSILVVSRSPLPVPCELLREIILGYLADSFLELALETDVKRNWDPLSSLLHTSYHVRGTTQDLLDPILGKPDMKCESSRTGIVYLDVLLALRCLKLRLFSPTDRPLRDMVLVPEFSSKTFPTARYDSPFLWHAWSIVANSWIKLAIERLALGDASDVYDLHWADISFLRDQARLSTETESIPRSLKKAIFGPMMAHIHLSYLLFERTATVYLICKISNGLIVHLWHVPNGNTEKQACIDVTVEMVEQRCKSLSPFMDAAAGFVSHQAAIHQAHLDSAEFREAWQHLQGQADLPEDDMVNRLCCCLKERLLAILSLEQRAQLQT</sequence>
<comment type="caution">
    <text evidence="1">The sequence shown here is derived from an EMBL/GenBank/DDBJ whole genome shotgun (WGS) entry which is preliminary data.</text>
</comment>
<protein>
    <submittedName>
        <fullName evidence="1">Uncharacterized protein</fullName>
    </submittedName>
</protein>
<dbReference type="EMBL" id="SFCI01000653">
    <property type="protein sequence ID" value="TFY78579.1"/>
    <property type="molecule type" value="Genomic_DNA"/>
</dbReference>
<proteinExistence type="predicted"/>
<reference evidence="1 2" key="1">
    <citation type="submission" date="2019-02" db="EMBL/GenBank/DDBJ databases">
        <title>Genome sequencing of the rare red list fungi Hericium alpestre (H. flagellum).</title>
        <authorList>
            <person name="Buettner E."/>
            <person name="Kellner H."/>
        </authorList>
    </citation>
    <scope>NUCLEOTIDE SEQUENCE [LARGE SCALE GENOMIC DNA]</scope>
    <source>
        <strain evidence="1 2">DSM 108284</strain>
    </source>
</reference>
<dbReference type="AlphaFoldDB" id="A0A4Y9ZYK7"/>
<organism evidence="1 2">
    <name type="scientific">Hericium alpestre</name>
    <dbReference type="NCBI Taxonomy" id="135208"/>
    <lineage>
        <taxon>Eukaryota</taxon>
        <taxon>Fungi</taxon>
        <taxon>Dikarya</taxon>
        <taxon>Basidiomycota</taxon>
        <taxon>Agaricomycotina</taxon>
        <taxon>Agaricomycetes</taxon>
        <taxon>Russulales</taxon>
        <taxon>Hericiaceae</taxon>
        <taxon>Hericium</taxon>
    </lineage>
</organism>
<keyword evidence="2" id="KW-1185">Reference proteome</keyword>
<gene>
    <name evidence="1" type="ORF">EWM64_g5433</name>
</gene>
<name>A0A4Y9ZYK7_9AGAM</name>
<evidence type="ECO:0000313" key="2">
    <source>
        <dbReference type="Proteomes" id="UP000298061"/>
    </source>
</evidence>
<dbReference type="Proteomes" id="UP000298061">
    <property type="component" value="Unassembled WGS sequence"/>
</dbReference>
<evidence type="ECO:0000313" key="1">
    <source>
        <dbReference type="EMBL" id="TFY78579.1"/>
    </source>
</evidence>
<accession>A0A4Y9ZYK7</accession>